<feature type="domain" description="DUF4326" evidence="1">
    <location>
        <begin position="19"/>
        <end position="105"/>
    </location>
</feature>
<sequence>MDIVNLRLENLKTLGYNTVQDWLSDPQNLYIGCGISYLNLPSSKWNNPFDVKTYGTTTALSLYKDYVRYCTKLYDGKTLWDALEEIDGKVLGCWCRPYKCHGDILFLLLQEKRDNQVLPCIDAQNMCKMRKTVYKKLT</sequence>
<proteinExistence type="predicted"/>
<dbReference type="Pfam" id="PF14216">
    <property type="entry name" value="DUF4326"/>
    <property type="match status" value="1"/>
</dbReference>
<protein>
    <recommendedName>
        <fullName evidence="1">DUF4326 domain-containing protein</fullName>
    </recommendedName>
</protein>
<accession>A0AA89BVP9</accession>
<gene>
    <name evidence="2" type="ORF">FSP39_023615</name>
</gene>
<keyword evidence="3" id="KW-1185">Reference proteome</keyword>
<dbReference type="EMBL" id="VSWD01000008">
    <property type="protein sequence ID" value="KAK3096136.1"/>
    <property type="molecule type" value="Genomic_DNA"/>
</dbReference>
<reference evidence="2" key="1">
    <citation type="submission" date="2019-08" db="EMBL/GenBank/DDBJ databases">
        <title>The improved chromosome-level genome for the pearl oyster Pinctada fucata martensii using PacBio sequencing and Hi-C.</title>
        <authorList>
            <person name="Zheng Z."/>
        </authorList>
    </citation>
    <scope>NUCLEOTIDE SEQUENCE</scope>
    <source>
        <strain evidence="2">ZZ-2019</strain>
        <tissue evidence="2">Adductor muscle</tissue>
    </source>
</reference>
<evidence type="ECO:0000259" key="1">
    <source>
        <dbReference type="Pfam" id="PF14216"/>
    </source>
</evidence>
<dbReference type="Proteomes" id="UP001186944">
    <property type="component" value="Unassembled WGS sequence"/>
</dbReference>
<comment type="caution">
    <text evidence="2">The sequence shown here is derived from an EMBL/GenBank/DDBJ whole genome shotgun (WGS) entry which is preliminary data.</text>
</comment>
<dbReference type="InterPro" id="IPR025475">
    <property type="entry name" value="DUF4326"/>
</dbReference>
<organism evidence="2 3">
    <name type="scientific">Pinctada imbricata</name>
    <name type="common">Atlantic pearl-oyster</name>
    <name type="synonym">Pinctada martensii</name>
    <dbReference type="NCBI Taxonomy" id="66713"/>
    <lineage>
        <taxon>Eukaryota</taxon>
        <taxon>Metazoa</taxon>
        <taxon>Spiralia</taxon>
        <taxon>Lophotrochozoa</taxon>
        <taxon>Mollusca</taxon>
        <taxon>Bivalvia</taxon>
        <taxon>Autobranchia</taxon>
        <taxon>Pteriomorphia</taxon>
        <taxon>Pterioida</taxon>
        <taxon>Pterioidea</taxon>
        <taxon>Pteriidae</taxon>
        <taxon>Pinctada</taxon>
    </lineage>
</organism>
<evidence type="ECO:0000313" key="3">
    <source>
        <dbReference type="Proteomes" id="UP001186944"/>
    </source>
</evidence>
<name>A0AA89BVP9_PINIB</name>
<dbReference type="AlphaFoldDB" id="A0AA89BVP9"/>
<evidence type="ECO:0000313" key="2">
    <source>
        <dbReference type="EMBL" id="KAK3096136.1"/>
    </source>
</evidence>